<evidence type="ECO:0000313" key="2">
    <source>
        <dbReference type="Proteomes" id="UP000722957"/>
    </source>
</evidence>
<protein>
    <submittedName>
        <fullName evidence="1">Site-specific integrase</fullName>
    </submittedName>
</protein>
<gene>
    <name evidence="1" type="ORF">EAY07_22370</name>
</gene>
<comment type="caution">
    <text evidence="1">The sequence shown here is derived from an EMBL/GenBank/DDBJ whole genome shotgun (WGS) entry which is preliminary data.</text>
</comment>
<reference evidence="1 2" key="1">
    <citation type="journal article" date="2021" name="PeerJ">
        <title>Analysis of 44 Vibrio anguillarum genomes reveals high genetic diversity.</title>
        <authorList>
            <person name="Hansen M.J."/>
            <person name="Dalsgaard I."/>
        </authorList>
    </citation>
    <scope>NUCLEOTIDE SEQUENCE [LARGE SCALE GENOMIC DNA]</scope>
    <source>
        <strain evidence="1 2">17-16730-2A</strain>
    </source>
</reference>
<dbReference type="EMBL" id="RDOM01000485">
    <property type="protein sequence ID" value="MBF4274698.1"/>
    <property type="molecule type" value="Genomic_DNA"/>
</dbReference>
<accession>A0ABD4KT02</accession>
<evidence type="ECO:0000313" key="1">
    <source>
        <dbReference type="EMBL" id="MBF4274698.1"/>
    </source>
</evidence>
<dbReference type="Proteomes" id="UP000722957">
    <property type="component" value="Unassembled WGS sequence"/>
</dbReference>
<feature type="non-terminal residue" evidence="1">
    <location>
        <position position="1"/>
    </location>
</feature>
<organism evidence="1 2">
    <name type="scientific">Vibrio anguillarum</name>
    <name type="common">Listonella anguillarum</name>
    <dbReference type="NCBI Taxonomy" id="55601"/>
    <lineage>
        <taxon>Bacteria</taxon>
        <taxon>Pseudomonadati</taxon>
        <taxon>Pseudomonadota</taxon>
        <taxon>Gammaproteobacteria</taxon>
        <taxon>Vibrionales</taxon>
        <taxon>Vibrionaceae</taxon>
        <taxon>Vibrio</taxon>
    </lineage>
</organism>
<proteinExistence type="predicted"/>
<name>A0ABD4KT02_VIBAN</name>
<dbReference type="AlphaFoldDB" id="A0ABD4KT02"/>
<sequence length="109" mass="12157">LSDMAKAYSSSIPIRSTGIGWCTNDDECKCGKPDSCESGIVDKRHLPYWEGMLVQQMKLMQLDDIGEAGRDAARKGMERCEKVLSALGIDVEAMKQKFSQRDLIEVENV</sequence>